<feature type="domain" description="Heterokaryon incompatibility" evidence="1">
    <location>
        <begin position="104"/>
        <end position="271"/>
    </location>
</feature>
<protein>
    <submittedName>
        <fullName evidence="2">Heterokaryon incompatibility protein-domain-containing protein</fullName>
    </submittedName>
</protein>
<dbReference type="InterPro" id="IPR010730">
    <property type="entry name" value="HET"/>
</dbReference>
<sequence length="723" mass="81310">MGPYVYRELRKAEIRLATLHPGAQQDDIRLSIEHVPLIASGPRRQPTMLRIQNELPADWEAHEEQPKRLYFQHLKEGRWEPQWAHPDPEFDMNRYEKPRNPVSFEALSYTWGDSTTAEEATIVSNPEKSVQEPSETSTLPLSYNLAQAIRCLRYDDRPRTLWVDAICINQQNRPEVDVQVARAGTVYEEASRVVIWLGPETHDSSLAISKLDYLGSQVMANSKHILLSTPDATETDWHLRSTPLPYDPPTWTAIDSLLRRPWFTRVWVQQELHLADQAIFVCGKDEISREKLWRATLALSKKNVLSPAVSRTILTSTKKSLMPFHSSSTIFQIFNRVRRRQCKDKRDLVYGALGLFPPSFRSLIAVDYSLSIDEVYANFVRVHSKHVRRLEMLRNCTSGVGRVGVPSWLPDFSSRSTSNAMLGTWHFSAGHSACHVEFRGPILDATGVEVDALESVSELIPLPTGRPDGTVEAAVQVIRWLIAAFQAENAGTNLGSRPDNWIWNLVGKFLYDRLPSDLIGKHDELRQILRTSKVFGSGDSGDVVEGQLSYPEGHCLDLLTGRRVTSTKQGHRGIAPADAQPGDIIACFLGCDSPIALRPTSGGYLVVGECFMPAYADLRAFLGPLKSPWKVRFFTESSDGAGAYRYLNTDTGELSDQDPRLDPLPRDLEVVPRDKVVRTGDDPGTFQVYRSRKTGEVVTKSDPMLTPELLEARGCQLRRFSLV</sequence>
<dbReference type="EMBL" id="JAGSXJ010000002">
    <property type="protein sequence ID" value="KAH6695217.1"/>
    <property type="molecule type" value="Genomic_DNA"/>
</dbReference>
<dbReference type="Proteomes" id="UP000770015">
    <property type="component" value="Unassembled WGS sequence"/>
</dbReference>
<accession>A0A9P8VKJ0</accession>
<dbReference type="OrthoDB" id="4850726at2759"/>
<dbReference type="InterPro" id="IPR052895">
    <property type="entry name" value="HetReg/Transcr_Mod"/>
</dbReference>
<organism evidence="2 3">
    <name type="scientific">Plectosphaerella plurivora</name>
    <dbReference type="NCBI Taxonomy" id="936078"/>
    <lineage>
        <taxon>Eukaryota</taxon>
        <taxon>Fungi</taxon>
        <taxon>Dikarya</taxon>
        <taxon>Ascomycota</taxon>
        <taxon>Pezizomycotina</taxon>
        <taxon>Sordariomycetes</taxon>
        <taxon>Hypocreomycetidae</taxon>
        <taxon>Glomerellales</taxon>
        <taxon>Plectosphaerellaceae</taxon>
        <taxon>Plectosphaerella</taxon>
    </lineage>
</organism>
<dbReference type="Pfam" id="PF06985">
    <property type="entry name" value="HET"/>
    <property type="match status" value="1"/>
</dbReference>
<evidence type="ECO:0000313" key="3">
    <source>
        <dbReference type="Proteomes" id="UP000770015"/>
    </source>
</evidence>
<evidence type="ECO:0000313" key="2">
    <source>
        <dbReference type="EMBL" id="KAH6695217.1"/>
    </source>
</evidence>
<dbReference type="PANTHER" id="PTHR24148:SF64">
    <property type="entry name" value="HETEROKARYON INCOMPATIBILITY DOMAIN-CONTAINING PROTEIN"/>
    <property type="match status" value="1"/>
</dbReference>
<reference evidence="2" key="1">
    <citation type="journal article" date="2021" name="Nat. Commun.">
        <title>Genetic determinants of endophytism in the Arabidopsis root mycobiome.</title>
        <authorList>
            <person name="Mesny F."/>
            <person name="Miyauchi S."/>
            <person name="Thiergart T."/>
            <person name="Pickel B."/>
            <person name="Atanasova L."/>
            <person name="Karlsson M."/>
            <person name="Huettel B."/>
            <person name="Barry K.W."/>
            <person name="Haridas S."/>
            <person name="Chen C."/>
            <person name="Bauer D."/>
            <person name="Andreopoulos W."/>
            <person name="Pangilinan J."/>
            <person name="LaButti K."/>
            <person name="Riley R."/>
            <person name="Lipzen A."/>
            <person name="Clum A."/>
            <person name="Drula E."/>
            <person name="Henrissat B."/>
            <person name="Kohler A."/>
            <person name="Grigoriev I.V."/>
            <person name="Martin F.M."/>
            <person name="Hacquard S."/>
        </authorList>
    </citation>
    <scope>NUCLEOTIDE SEQUENCE</scope>
    <source>
        <strain evidence="2">MPI-SDFR-AT-0117</strain>
    </source>
</reference>
<evidence type="ECO:0000259" key="1">
    <source>
        <dbReference type="Pfam" id="PF06985"/>
    </source>
</evidence>
<proteinExistence type="predicted"/>
<comment type="caution">
    <text evidence="2">The sequence shown here is derived from an EMBL/GenBank/DDBJ whole genome shotgun (WGS) entry which is preliminary data.</text>
</comment>
<dbReference type="PANTHER" id="PTHR24148">
    <property type="entry name" value="ANKYRIN REPEAT DOMAIN-CONTAINING PROTEIN 39 HOMOLOG-RELATED"/>
    <property type="match status" value="1"/>
</dbReference>
<dbReference type="AlphaFoldDB" id="A0A9P8VKJ0"/>
<keyword evidence="3" id="KW-1185">Reference proteome</keyword>
<gene>
    <name evidence="2" type="ORF">F5X68DRAFT_266769</name>
</gene>
<name>A0A9P8VKJ0_9PEZI</name>
<dbReference type="Pfam" id="PF26639">
    <property type="entry name" value="Het-6_barrel"/>
    <property type="match status" value="1"/>
</dbReference>